<dbReference type="InterPro" id="IPR037066">
    <property type="entry name" value="Plug_dom_sf"/>
</dbReference>
<dbReference type="PROSITE" id="PS52016">
    <property type="entry name" value="TONB_DEPENDENT_REC_3"/>
    <property type="match status" value="1"/>
</dbReference>
<feature type="domain" description="Secretin/TonB short N-terminal" evidence="6">
    <location>
        <begin position="75"/>
        <end position="126"/>
    </location>
</feature>
<evidence type="ECO:0000256" key="1">
    <source>
        <dbReference type="ARBA" id="ARBA00022448"/>
    </source>
</evidence>
<keyword evidence="4" id="KW-1134">Transmembrane beta strand</keyword>
<evidence type="ECO:0000256" key="5">
    <source>
        <dbReference type="SAM" id="Phobius"/>
    </source>
</evidence>
<keyword evidence="4 5" id="KW-0812">Transmembrane</keyword>
<feature type="transmembrane region" description="Helical" evidence="5">
    <location>
        <begin position="26"/>
        <end position="48"/>
    </location>
</feature>
<dbReference type="EMBL" id="QSEF01000029">
    <property type="protein sequence ID" value="RGZ44208.1"/>
    <property type="molecule type" value="Genomic_DNA"/>
</dbReference>
<accession>A0A3R6EER1</accession>
<sequence length="1135" mass="127572">MTKNNDGRLDHCDPIPDFIKSGIYRVFNFIFLFLFFCTGAVFASGPYASNTILSINAEKKSIAEVLNVIENKSEYHFFYNSKLVNVDRKVTLAVDNKDIFTVLDILFKNSNIAYKVVDKDIILTESAIPSKNEKYQANKRITGIIKDQTGEPVIGANVVLKGDNGTGTITDINGRYSLDVPENAVLIISYIGYTSIEIPVKGQSEINVTLKEDSQAIEEIVVVGYGTQKKVNLVGAVAAVNIDEKISSRSISNVSSGLSGLVPGLQVSQTTSMAGNDNASLMIRGMGTVNNTSPLVVVDGMPDVDINRINMADVESISVLKDAASASIYGSRAANGVILITTRTGKKGKTSINFTGSYAIEKPSRSYDFMDDYPRALTLQQFRAASGTKRESYNFKDGTIDQWMALGMIDPLRYPNTDWFDTFMRTGTLQNYTLSATGGNDKSNFYISIGMMDKEGIQMKNDFKRYNTRFNYDYNMFNNVKVGARFDGNWSEFTYSGYADGITNNDTSDSGGGDMQYAVAGVTPYDPVTGRYGGVMAYGEDIQAYNPYAFFDSRNPKQTRQQLNGSIYLDWNVFKGFTAHIDYALSFSNYFQKRADTPTGAAYDFQTGKDIGRYYVADNVGVSDNNTTNYKTQLNGRLQYETTIAQNHNIGAMFVYSEEYWHTRSTGASRNDRIHPSTSEINAALTNVQSNSGSSASEGLRSYIGRMNYSAYDKYLLEFSFRVDGSSKFIKGHQYGFFPTVAVGWRFTEEEFLKKYLSSWLSSGKLRASWGKLGDNSGVDRFEQLETLTAMNYMSSDVVKGFVNKKMINKDLSWEVSTDINVGLDLGFLNNRLRTEIDFYNRLRTGMNRPSQMSIHLTGAYSAPRANIGDLLNRGLELNLTWKDKIGNVEYSVNLNGAYNRTVLKEWNEFLSRGWVYLDMPYHFLYVYENNGIAQTWQDIYNNTPQGLSPGDVIRKDLNGDGIIDGKDKKAYPNIQRDRPTTTYGITLQAAWKGFDISMLFNGGLGRKDFWLTDFNNTAFADRRYASTWDHWTEPWSLENRGGEWPRLGTSTDRSDNSYWLYNMNYLRMKNIMLGYNLPKKLLSKISMTNLRIYASAENLFTVTQYPGLDPEKKNSARDLYPINRSFSIGLNVSF</sequence>
<dbReference type="Pfam" id="PF07715">
    <property type="entry name" value="Plug"/>
    <property type="match status" value="1"/>
</dbReference>
<evidence type="ECO:0000313" key="9">
    <source>
        <dbReference type="Proteomes" id="UP000283732"/>
    </source>
</evidence>
<keyword evidence="5" id="KW-1133">Transmembrane helix</keyword>
<dbReference type="InterPro" id="IPR008969">
    <property type="entry name" value="CarboxyPept-like_regulatory"/>
</dbReference>
<evidence type="ECO:0000313" key="8">
    <source>
        <dbReference type="EMBL" id="RHH79854.1"/>
    </source>
</evidence>
<evidence type="ECO:0000313" key="10">
    <source>
        <dbReference type="Proteomes" id="UP000285173"/>
    </source>
</evidence>
<gene>
    <name evidence="8" type="ORF">DW191_01595</name>
    <name evidence="7" type="ORF">DW986_17090</name>
</gene>
<keyword evidence="1 4" id="KW-0813">Transport</keyword>
<evidence type="ECO:0000313" key="7">
    <source>
        <dbReference type="EMBL" id="RGZ44208.1"/>
    </source>
</evidence>
<dbReference type="InterPro" id="IPR011662">
    <property type="entry name" value="Secretin/TonB_short_N"/>
</dbReference>
<comment type="caution">
    <text evidence="8">The sequence shown here is derived from an EMBL/GenBank/DDBJ whole genome shotgun (WGS) entry which is preliminary data.</text>
</comment>
<keyword evidence="3 4" id="KW-0998">Cell outer membrane</keyword>
<dbReference type="SUPFAM" id="SSF56935">
    <property type="entry name" value="Porins"/>
    <property type="match status" value="1"/>
</dbReference>
<proteinExistence type="inferred from homology"/>
<dbReference type="Gene3D" id="2.170.130.10">
    <property type="entry name" value="TonB-dependent receptor, plug domain"/>
    <property type="match status" value="1"/>
</dbReference>
<dbReference type="InterPro" id="IPR023997">
    <property type="entry name" value="TonB-dep_OMP_SusC/RagA_CS"/>
</dbReference>
<dbReference type="Pfam" id="PF07660">
    <property type="entry name" value="STN"/>
    <property type="match status" value="1"/>
</dbReference>
<dbReference type="GO" id="GO:0009279">
    <property type="term" value="C:cell outer membrane"/>
    <property type="evidence" value="ECO:0007669"/>
    <property type="project" value="UniProtKB-SubCell"/>
</dbReference>
<dbReference type="EMBL" id="QRKC01000001">
    <property type="protein sequence ID" value="RHH79854.1"/>
    <property type="molecule type" value="Genomic_DNA"/>
</dbReference>
<dbReference type="Pfam" id="PF13715">
    <property type="entry name" value="CarbopepD_reg_2"/>
    <property type="match status" value="1"/>
</dbReference>
<dbReference type="Proteomes" id="UP000285173">
    <property type="component" value="Unassembled WGS sequence"/>
</dbReference>
<dbReference type="Proteomes" id="UP000283732">
    <property type="component" value="Unassembled WGS sequence"/>
</dbReference>
<comment type="similarity">
    <text evidence="4">Belongs to the TonB-dependent receptor family.</text>
</comment>
<reference evidence="9 10" key="1">
    <citation type="submission" date="2018-08" db="EMBL/GenBank/DDBJ databases">
        <title>A genome reference for cultivated species of the human gut microbiota.</title>
        <authorList>
            <person name="Zou Y."/>
            <person name="Xue W."/>
            <person name="Luo G."/>
        </authorList>
    </citation>
    <scope>NUCLEOTIDE SEQUENCE [LARGE SCALE GENOMIC DNA]</scope>
    <source>
        <strain evidence="8 9">AM16-50</strain>
        <strain evidence="7 10">AM50-15</strain>
    </source>
</reference>
<dbReference type="Gene3D" id="2.60.40.1120">
    <property type="entry name" value="Carboxypeptidase-like, regulatory domain"/>
    <property type="match status" value="1"/>
</dbReference>
<dbReference type="InterPro" id="IPR012910">
    <property type="entry name" value="Plug_dom"/>
</dbReference>
<dbReference type="InterPro" id="IPR023996">
    <property type="entry name" value="TonB-dep_OMP_SusC/RagA"/>
</dbReference>
<keyword evidence="2 4" id="KW-0472">Membrane</keyword>
<dbReference type="InterPro" id="IPR039426">
    <property type="entry name" value="TonB-dep_rcpt-like"/>
</dbReference>
<evidence type="ECO:0000259" key="6">
    <source>
        <dbReference type="SMART" id="SM00965"/>
    </source>
</evidence>
<organism evidence="8 9">
    <name type="scientific">Parabacteroides merdae</name>
    <dbReference type="NCBI Taxonomy" id="46503"/>
    <lineage>
        <taxon>Bacteria</taxon>
        <taxon>Pseudomonadati</taxon>
        <taxon>Bacteroidota</taxon>
        <taxon>Bacteroidia</taxon>
        <taxon>Bacteroidales</taxon>
        <taxon>Tannerellaceae</taxon>
        <taxon>Parabacteroides</taxon>
    </lineage>
</organism>
<dbReference type="SUPFAM" id="SSF49464">
    <property type="entry name" value="Carboxypeptidase regulatory domain-like"/>
    <property type="match status" value="1"/>
</dbReference>
<dbReference type="NCBIfam" id="TIGR04057">
    <property type="entry name" value="SusC_RagA_signa"/>
    <property type="match status" value="1"/>
</dbReference>
<evidence type="ECO:0000256" key="4">
    <source>
        <dbReference type="PROSITE-ProRule" id="PRU01360"/>
    </source>
</evidence>
<evidence type="ECO:0000256" key="3">
    <source>
        <dbReference type="ARBA" id="ARBA00023237"/>
    </source>
</evidence>
<dbReference type="FunFam" id="2.60.40.1120:FF:000003">
    <property type="entry name" value="Outer membrane protein Omp121"/>
    <property type="match status" value="1"/>
</dbReference>
<dbReference type="NCBIfam" id="TIGR04056">
    <property type="entry name" value="OMP_RagA_SusC"/>
    <property type="match status" value="1"/>
</dbReference>
<comment type="subcellular location">
    <subcellularLocation>
        <location evidence="4">Cell outer membrane</location>
        <topology evidence="4">Multi-pass membrane protein</topology>
    </subcellularLocation>
</comment>
<name>A0A3R6EER1_9BACT</name>
<evidence type="ECO:0000256" key="2">
    <source>
        <dbReference type="ARBA" id="ARBA00023136"/>
    </source>
</evidence>
<dbReference type="AlphaFoldDB" id="A0A3R6EER1"/>
<protein>
    <submittedName>
        <fullName evidence="8">SusC/RagA family TonB-linked outer membrane protein</fullName>
    </submittedName>
</protein>
<dbReference type="SMART" id="SM00965">
    <property type="entry name" value="STN"/>
    <property type="match status" value="1"/>
</dbReference>